<evidence type="ECO:0000256" key="3">
    <source>
        <dbReference type="ARBA" id="ARBA00022525"/>
    </source>
</evidence>
<keyword evidence="4" id="KW-0645">Protease</keyword>
<comment type="cofactor">
    <cofactor evidence="1">
        <name>Zn(2+)</name>
        <dbReference type="ChEBI" id="CHEBI:29105"/>
    </cofactor>
</comment>
<keyword evidence="5" id="KW-0479">Metal-binding</keyword>
<comment type="subcellular location">
    <subcellularLocation>
        <location evidence="2">Secreted</location>
    </subcellularLocation>
</comment>
<name>A0ABP9SUK0_9ACTN</name>
<dbReference type="SUPFAM" id="SSF55486">
    <property type="entry name" value="Metalloproteases ('zincins'), catalytic domain"/>
    <property type="match status" value="1"/>
</dbReference>
<comment type="caution">
    <text evidence="14">The sequence shown here is derived from an EMBL/GenBank/DDBJ whole genome shotgun (WGS) entry which is preliminary data.</text>
</comment>
<dbReference type="InterPro" id="IPR008757">
    <property type="entry name" value="Peptidase_M6-like_domain"/>
</dbReference>
<evidence type="ECO:0000256" key="8">
    <source>
        <dbReference type="ARBA" id="ARBA00022833"/>
    </source>
</evidence>
<dbReference type="Pfam" id="PF20773">
    <property type="entry name" value="InhA-like_MAM"/>
    <property type="match status" value="1"/>
</dbReference>
<dbReference type="Pfam" id="PF05547">
    <property type="entry name" value="Peptidase_M6"/>
    <property type="match status" value="1"/>
</dbReference>
<dbReference type="RefSeq" id="WP_345625151.1">
    <property type="nucleotide sequence ID" value="NZ_BAABJR010000001.1"/>
</dbReference>
<dbReference type="InterPro" id="IPR012300">
    <property type="entry name" value="Pept_M6_InhA"/>
</dbReference>
<keyword evidence="8" id="KW-0862">Zinc</keyword>
<feature type="domain" description="Immune inhibitor A-like metallopeptidase VEG" evidence="13">
    <location>
        <begin position="610"/>
        <end position="776"/>
    </location>
</feature>
<dbReference type="Pfam" id="PF20774">
    <property type="entry name" value="InhA-like_VEG"/>
    <property type="match status" value="1"/>
</dbReference>
<keyword evidence="7" id="KW-0378">Hydrolase</keyword>
<feature type="signal peptide" evidence="11">
    <location>
        <begin position="1"/>
        <end position="32"/>
    </location>
</feature>
<evidence type="ECO:0000259" key="13">
    <source>
        <dbReference type="Pfam" id="PF20774"/>
    </source>
</evidence>
<organism evidence="14 15">
    <name type="scientific">Streptomyces thinghirensis</name>
    <dbReference type="NCBI Taxonomy" id="551547"/>
    <lineage>
        <taxon>Bacteria</taxon>
        <taxon>Bacillati</taxon>
        <taxon>Actinomycetota</taxon>
        <taxon>Actinomycetes</taxon>
        <taxon>Kitasatosporales</taxon>
        <taxon>Streptomycetaceae</taxon>
        <taxon>Streptomyces</taxon>
    </lineage>
</organism>
<dbReference type="PANTHER" id="PTHR13062:SF12">
    <property type="entry name" value="ALPHA-2-MACROGLOBULIN DOMAIN-CONTAINING PROTEIN"/>
    <property type="match status" value="1"/>
</dbReference>
<dbReference type="Proteomes" id="UP001499878">
    <property type="component" value="Unassembled WGS sequence"/>
</dbReference>
<evidence type="ECO:0000256" key="10">
    <source>
        <dbReference type="SAM" id="MobiDB-lite"/>
    </source>
</evidence>
<keyword evidence="3" id="KW-0964">Secreted</keyword>
<gene>
    <name evidence="14" type="ORF">GCM10023323_00300</name>
</gene>
<accession>A0ABP9SUK0</accession>
<reference evidence="15" key="1">
    <citation type="journal article" date="2019" name="Int. J. Syst. Evol. Microbiol.">
        <title>The Global Catalogue of Microorganisms (GCM) 10K type strain sequencing project: providing services to taxonomists for standard genome sequencing and annotation.</title>
        <authorList>
            <consortium name="The Broad Institute Genomics Platform"/>
            <consortium name="The Broad Institute Genome Sequencing Center for Infectious Disease"/>
            <person name="Wu L."/>
            <person name="Ma J."/>
        </authorList>
    </citation>
    <scope>NUCLEOTIDE SEQUENCE [LARGE SCALE GENOMIC DNA]</scope>
    <source>
        <strain evidence="15">JCM 18306</strain>
    </source>
</reference>
<dbReference type="NCBIfam" id="TIGR03296">
    <property type="entry name" value="M6dom_TIGR03296"/>
    <property type="match status" value="1"/>
</dbReference>
<evidence type="ECO:0000256" key="4">
    <source>
        <dbReference type="ARBA" id="ARBA00022670"/>
    </source>
</evidence>
<evidence type="ECO:0000256" key="9">
    <source>
        <dbReference type="ARBA" id="ARBA00023049"/>
    </source>
</evidence>
<feature type="chain" id="PRO_5045671428" evidence="11">
    <location>
        <begin position="33"/>
        <end position="783"/>
    </location>
</feature>
<evidence type="ECO:0000256" key="2">
    <source>
        <dbReference type="ARBA" id="ARBA00004613"/>
    </source>
</evidence>
<evidence type="ECO:0000256" key="6">
    <source>
        <dbReference type="ARBA" id="ARBA00022729"/>
    </source>
</evidence>
<keyword evidence="6 11" id="KW-0732">Signal</keyword>
<evidence type="ECO:0000313" key="14">
    <source>
        <dbReference type="EMBL" id="GAA5203052.1"/>
    </source>
</evidence>
<proteinExistence type="predicted"/>
<feature type="domain" description="Peptidase M6-like" evidence="12">
    <location>
        <begin position="101"/>
        <end position="405"/>
    </location>
</feature>
<evidence type="ECO:0000256" key="1">
    <source>
        <dbReference type="ARBA" id="ARBA00001947"/>
    </source>
</evidence>
<keyword evidence="15" id="KW-1185">Reference proteome</keyword>
<evidence type="ECO:0000313" key="15">
    <source>
        <dbReference type="Proteomes" id="UP001499878"/>
    </source>
</evidence>
<evidence type="ECO:0000256" key="7">
    <source>
        <dbReference type="ARBA" id="ARBA00022801"/>
    </source>
</evidence>
<feature type="compositionally biased region" description="Basic and acidic residues" evidence="10">
    <location>
        <begin position="39"/>
        <end position="58"/>
    </location>
</feature>
<dbReference type="InterPro" id="IPR048665">
    <property type="entry name" value="InhA-like_VEG"/>
</dbReference>
<sequence>MTSRSWKFRTAATTVALAAATATLSAAGVAQADSPARPEAVDRHDPHPAKGMDSHDLKGPMSETQEAQREEALKQVISGKASVKKKDGSNVVQLKSKKGDAKYVELGREKTDKIFTILVEFGDKVDSRYGGDAGPLHNQIAKPNRKTDNSTAWKEDYDQQHFQDLYFGSGKGVNSVKTYYEKQSSGRYSVEGEVSDWVKVPYNEARYGNNDCGDTNCPSVWNVVSDGLNAWVEQQKAAGRTDAQIKADAARFDEWDRYDFDGDGDFNEPDGYIDHFQIVHAGEDESAGGGAQGTDAIWAHRWYAFGTDAGATGPEQNKLGGSQIGSTGVWVGDYTIQPENGGLGVYAHEYGHDLGLPDHYDTAGGDNSTGFWTLMSSGSWLGTGRNEIGDLPGDMTAWDKLQLGWLNYDTAKAGVNSWHKLGVAEYNTKHKQGLVVELPKKAVTTEITTPAEGKTQWWSGSGDNLKNTLSRSVDLTGKSKAELTFDGWYDIEANYDYLYTEVSTDGGANWTAVDGTVDGQPIPRDAADKPALHGTLDAYTKFAYSLDAYAGKKIDLRFRYQTDGGVAQKGFTADAIKVTADGEALFTDNAETADAAWAATGFSRVGASFTKDYAQYYIAENRQYLSYDKTLKTGPYNFGFTERPNWVEHYAYQNGLLIWKWDTSQADNNTSQHPGTGLVLPIDSHPAAMKWKDGTLLRNRVQSYDSPFSLYRTDAVTLHKADVAKYFPGSKGVSVFNDRKSDYYDESNPTGGVKITDTNTKIKILKEAKNGSTIELEVGPAGR</sequence>
<dbReference type="EMBL" id="BAABJR010000001">
    <property type="protein sequence ID" value="GAA5203052.1"/>
    <property type="molecule type" value="Genomic_DNA"/>
</dbReference>
<dbReference type="PANTHER" id="PTHR13062">
    <property type="entry name" value="COLLAGENASE"/>
    <property type="match status" value="1"/>
</dbReference>
<evidence type="ECO:0000259" key="12">
    <source>
        <dbReference type="Pfam" id="PF05547"/>
    </source>
</evidence>
<evidence type="ECO:0000256" key="5">
    <source>
        <dbReference type="ARBA" id="ARBA00022723"/>
    </source>
</evidence>
<feature type="region of interest" description="Disordered" evidence="10">
    <location>
        <begin position="27"/>
        <end position="62"/>
    </location>
</feature>
<keyword evidence="9" id="KW-0482">Metalloprotease</keyword>
<evidence type="ECO:0000256" key="11">
    <source>
        <dbReference type="SAM" id="SignalP"/>
    </source>
</evidence>
<protein>
    <submittedName>
        <fullName evidence="14">Immune inhibitor A</fullName>
    </submittedName>
</protein>
<dbReference type="PIRSF" id="PIRSF007519">
    <property type="entry name" value="Protease_InhA"/>
    <property type="match status" value="1"/>
</dbReference>